<gene>
    <name evidence="1" type="ORF">AFUS01_LOCUS32342</name>
</gene>
<name>A0A8J2KWJ5_9HEXA</name>
<comment type="caution">
    <text evidence="1">The sequence shown here is derived from an EMBL/GenBank/DDBJ whole genome shotgun (WGS) entry which is preliminary data.</text>
</comment>
<evidence type="ECO:0000313" key="1">
    <source>
        <dbReference type="EMBL" id="CAG7822051.1"/>
    </source>
</evidence>
<proteinExistence type="predicted"/>
<organism evidence="1 2">
    <name type="scientific">Allacma fusca</name>
    <dbReference type="NCBI Taxonomy" id="39272"/>
    <lineage>
        <taxon>Eukaryota</taxon>
        <taxon>Metazoa</taxon>
        <taxon>Ecdysozoa</taxon>
        <taxon>Arthropoda</taxon>
        <taxon>Hexapoda</taxon>
        <taxon>Collembola</taxon>
        <taxon>Symphypleona</taxon>
        <taxon>Sminthuridae</taxon>
        <taxon>Allacma</taxon>
    </lineage>
</organism>
<reference evidence="1" key="1">
    <citation type="submission" date="2021-06" db="EMBL/GenBank/DDBJ databases">
        <authorList>
            <person name="Hodson N. C."/>
            <person name="Mongue J. A."/>
            <person name="Jaron S. K."/>
        </authorList>
    </citation>
    <scope>NUCLEOTIDE SEQUENCE</scope>
</reference>
<evidence type="ECO:0000313" key="2">
    <source>
        <dbReference type="Proteomes" id="UP000708208"/>
    </source>
</evidence>
<feature type="non-terminal residue" evidence="1">
    <location>
        <position position="1"/>
    </location>
</feature>
<dbReference type="Proteomes" id="UP000708208">
    <property type="component" value="Unassembled WGS sequence"/>
</dbReference>
<sequence>LGFDKGRFLKVSCPNPAWLTTPPHPKNMIKKWRSTFGP</sequence>
<protein>
    <submittedName>
        <fullName evidence="1">Uncharacterized protein</fullName>
    </submittedName>
</protein>
<dbReference type="EMBL" id="CAJVCH010525178">
    <property type="protein sequence ID" value="CAG7822051.1"/>
    <property type="molecule type" value="Genomic_DNA"/>
</dbReference>
<dbReference type="AlphaFoldDB" id="A0A8J2KWJ5"/>
<keyword evidence="2" id="KW-1185">Reference proteome</keyword>
<accession>A0A8J2KWJ5</accession>